<evidence type="ECO:0000256" key="4">
    <source>
        <dbReference type="PROSITE-ProRule" id="PRU00335"/>
    </source>
</evidence>
<accession>A0ABW2DT65</accession>
<feature type="domain" description="HTH tetR-type" evidence="6">
    <location>
        <begin position="9"/>
        <end position="69"/>
    </location>
</feature>
<keyword evidence="5" id="KW-0175">Coiled coil</keyword>
<dbReference type="PROSITE" id="PS50977">
    <property type="entry name" value="HTH_TETR_2"/>
    <property type="match status" value="1"/>
</dbReference>
<proteinExistence type="predicted"/>
<dbReference type="EMBL" id="JBHSYQ010000016">
    <property type="protein sequence ID" value="MFC6999653.1"/>
    <property type="molecule type" value="Genomic_DNA"/>
</dbReference>
<dbReference type="PRINTS" id="PR00455">
    <property type="entry name" value="HTHTETR"/>
</dbReference>
<sequence>MNKRVLKRETSAQNILESAMELFAQQGFDRTSIRQIAQSAGISLGLLYNYYSSKEELLKAGLLKGRQSVLESYQKPEELSAYQFLDHHVRTTFKVLEENRNFWKLYYSLRLQSDVVKALEKELEAENQKRLNLLTQHLAAAGSTSPTAEARLMVATLDGMAHHYLMHPDYPLQDVLIRYLLQLKNHLKSD</sequence>
<dbReference type="Pfam" id="PF00440">
    <property type="entry name" value="TetR_N"/>
    <property type="match status" value="1"/>
</dbReference>
<dbReference type="InterPro" id="IPR009057">
    <property type="entry name" value="Homeodomain-like_sf"/>
</dbReference>
<name>A0ABW2DT65_9BACT</name>
<feature type="coiled-coil region" evidence="5">
    <location>
        <begin position="109"/>
        <end position="136"/>
    </location>
</feature>
<dbReference type="PANTHER" id="PTHR30055">
    <property type="entry name" value="HTH-TYPE TRANSCRIPTIONAL REGULATOR RUTR"/>
    <property type="match status" value="1"/>
</dbReference>
<feature type="DNA-binding region" description="H-T-H motif" evidence="4">
    <location>
        <begin position="32"/>
        <end position="51"/>
    </location>
</feature>
<dbReference type="InterPro" id="IPR036271">
    <property type="entry name" value="Tet_transcr_reg_TetR-rel_C_sf"/>
</dbReference>
<evidence type="ECO:0000313" key="8">
    <source>
        <dbReference type="Proteomes" id="UP001596405"/>
    </source>
</evidence>
<dbReference type="Proteomes" id="UP001596405">
    <property type="component" value="Unassembled WGS sequence"/>
</dbReference>
<keyword evidence="8" id="KW-1185">Reference proteome</keyword>
<dbReference type="InterPro" id="IPR041583">
    <property type="entry name" value="TetR_C_31"/>
</dbReference>
<dbReference type="InterPro" id="IPR001647">
    <property type="entry name" value="HTH_TetR"/>
</dbReference>
<reference evidence="8" key="1">
    <citation type="journal article" date="2019" name="Int. J. Syst. Evol. Microbiol.">
        <title>The Global Catalogue of Microorganisms (GCM) 10K type strain sequencing project: providing services to taxonomists for standard genome sequencing and annotation.</title>
        <authorList>
            <consortium name="The Broad Institute Genomics Platform"/>
            <consortium name="The Broad Institute Genome Sequencing Center for Infectious Disease"/>
            <person name="Wu L."/>
            <person name="Ma J."/>
        </authorList>
    </citation>
    <scope>NUCLEOTIDE SEQUENCE [LARGE SCALE GENOMIC DNA]</scope>
    <source>
        <strain evidence="8">CGMCC 4.7393</strain>
    </source>
</reference>
<keyword evidence="2 4" id="KW-0238">DNA-binding</keyword>
<evidence type="ECO:0000256" key="2">
    <source>
        <dbReference type="ARBA" id="ARBA00023125"/>
    </source>
</evidence>
<dbReference type="SUPFAM" id="SSF46689">
    <property type="entry name" value="Homeodomain-like"/>
    <property type="match status" value="1"/>
</dbReference>
<keyword evidence="1" id="KW-0805">Transcription regulation</keyword>
<comment type="caution">
    <text evidence="7">The sequence shown here is derived from an EMBL/GenBank/DDBJ whole genome shotgun (WGS) entry which is preliminary data.</text>
</comment>
<keyword evidence="3" id="KW-0804">Transcription</keyword>
<dbReference type="RefSeq" id="WP_066620954.1">
    <property type="nucleotide sequence ID" value="NZ_JBHSYQ010000016.1"/>
</dbReference>
<dbReference type="Pfam" id="PF17940">
    <property type="entry name" value="TetR_C_31"/>
    <property type="match status" value="1"/>
</dbReference>
<dbReference type="Gene3D" id="1.10.357.10">
    <property type="entry name" value="Tetracycline Repressor, domain 2"/>
    <property type="match status" value="1"/>
</dbReference>
<evidence type="ECO:0000256" key="1">
    <source>
        <dbReference type="ARBA" id="ARBA00023015"/>
    </source>
</evidence>
<dbReference type="SUPFAM" id="SSF48498">
    <property type="entry name" value="Tetracyclin repressor-like, C-terminal domain"/>
    <property type="match status" value="1"/>
</dbReference>
<evidence type="ECO:0000259" key="6">
    <source>
        <dbReference type="PROSITE" id="PS50977"/>
    </source>
</evidence>
<gene>
    <name evidence="7" type="ORF">ACFQHR_18605</name>
</gene>
<dbReference type="InterPro" id="IPR050109">
    <property type="entry name" value="HTH-type_TetR-like_transc_reg"/>
</dbReference>
<evidence type="ECO:0000313" key="7">
    <source>
        <dbReference type="EMBL" id="MFC6999653.1"/>
    </source>
</evidence>
<evidence type="ECO:0000256" key="3">
    <source>
        <dbReference type="ARBA" id="ARBA00023163"/>
    </source>
</evidence>
<protein>
    <submittedName>
        <fullName evidence="7">TetR/AcrR family transcriptional regulator</fullName>
    </submittedName>
</protein>
<dbReference type="PANTHER" id="PTHR30055:SF234">
    <property type="entry name" value="HTH-TYPE TRANSCRIPTIONAL REGULATOR BETI"/>
    <property type="match status" value="1"/>
</dbReference>
<evidence type="ECO:0000256" key="5">
    <source>
        <dbReference type="SAM" id="Coils"/>
    </source>
</evidence>
<organism evidence="7 8">
    <name type="scientific">Rufibacter roseus</name>
    <dbReference type="NCBI Taxonomy" id="1567108"/>
    <lineage>
        <taxon>Bacteria</taxon>
        <taxon>Pseudomonadati</taxon>
        <taxon>Bacteroidota</taxon>
        <taxon>Cytophagia</taxon>
        <taxon>Cytophagales</taxon>
        <taxon>Hymenobacteraceae</taxon>
        <taxon>Rufibacter</taxon>
    </lineage>
</organism>